<sequence>MSLNVQLIDEDKVFHLNNVQNYLNKSTHSAYNVVAVFGSQSTGKSTLLNALFHTNFEIMDERHRRQTTKGIWLSLSSINQSSSTIILDVEGSDGRERGEDQDFERKAALFALATSQILIINLWENQVGLYQGANMALLKTVFEVNALLFQSASAPAKSKSRIMFVIRDFLGVTPLEDLESTIMADMNRLWEGTSNNDSISDWFDFQFIGLPHKLLKPEEFNIAISDLSLKFSDNSLPDYVFSQEYSRNVPLDGWPIYASNIWEQIIQNKDLDLPTQQHLVAQFRCDEIANDAQQLFSSALPPPPYDIAHAESMCSSLHSAYSSALAHYDNYASRYPDDVYNLKKNELTALMSEHTSSIIAQYLDAVRSAVEDAFRSELSSASDTESFTQTVASAAASAKASYTEYIQSADPSEYNVQSTTLKESLDTLNADIEDIITEHRRKLIVQVTEKTVVETVKPMQSKVSGLIQNLSGFSKRTPQPATDREQKDDLEVEPAVGEAMQLWDTAVTDTKTLLFSAQGQLDAKLEVLNATEEEKQESTTALEFDIWNEFLKIVGKYASSESILIKAREVYEDSFKYNTEGMPNIFSDDNLWSDEKIQELYRSSKKTALSVIDSISKSPDIKLPSAPLTNLGIFSEIAPKKAAVVKPFTSDQLDEIKHQLIKVADSTYIDARQAYTNASKAREATELANKAAIAAAKASEARAKSLANVPLYLYLLLLFFGWNELLAFFRLLFSSPFTLMFIILIGSTLVVIWSLGLWNHFMFVARQSFKSLKATIKSHLASIVVETDNKPETIEMQNLYPEPKEKTVESEAKSDLVDEEIRK</sequence>
<keyword evidence="2 8" id="KW-0547">Nucleotide-binding</keyword>
<dbReference type="InterPro" id="IPR046758">
    <property type="entry name" value="Sey1/RHD3-like_3HB"/>
</dbReference>
<dbReference type="Gene3D" id="3.40.50.300">
    <property type="entry name" value="P-loop containing nucleotide triphosphate hydrolases"/>
    <property type="match status" value="1"/>
</dbReference>
<organism evidence="12 13">
    <name type="scientific">Tortispora caseinolytica NRRL Y-17796</name>
    <dbReference type="NCBI Taxonomy" id="767744"/>
    <lineage>
        <taxon>Eukaryota</taxon>
        <taxon>Fungi</taxon>
        <taxon>Dikarya</taxon>
        <taxon>Ascomycota</taxon>
        <taxon>Saccharomycotina</taxon>
        <taxon>Trigonopsidomycetes</taxon>
        <taxon>Trigonopsidales</taxon>
        <taxon>Trigonopsidaceae</taxon>
        <taxon>Tortispora</taxon>
    </lineage>
</organism>
<keyword evidence="13" id="KW-1185">Reference proteome</keyword>
<gene>
    <name evidence="8" type="primary">SEY1</name>
    <name evidence="12" type="ORF">CANCADRAFT_44870</name>
</gene>
<dbReference type="SUPFAM" id="SSF52540">
    <property type="entry name" value="P-loop containing nucleoside triphosphate hydrolases"/>
    <property type="match status" value="1"/>
</dbReference>
<dbReference type="Pfam" id="PF05879">
    <property type="entry name" value="RHD3_GTPase"/>
    <property type="match status" value="1"/>
</dbReference>
<dbReference type="GO" id="GO:0016320">
    <property type="term" value="P:endoplasmic reticulum membrane fusion"/>
    <property type="evidence" value="ECO:0007669"/>
    <property type="project" value="EnsemblFungi"/>
</dbReference>
<dbReference type="GO" id="GO:0005525">
    <property type="term" value="F:GTP binding"/>
    <property type="evidence" value="ECO:0007669"/>
    <property type="project" value="UniProtKB-UniRule"/>
</dbReference>
<dbReference type="GO" id="GO:0048309">
    <property type="term" value="P:endoplasmic reticulum inheritance"/>
    <property type="evidence" value="ECO:0007669"/>
    <property type="project" value="EnsemblFungi"/>
</dbReference>
<feature type="domain" description="GB1/RHD3-type G" evidence="11">
    <location>
        <begin position="28"/>
        <end position="245"/>
    </location>
</feature>
<accession>A0A1E4THN7</accession>
<dbReference type="PANTHER" id="PTHR45923:SF2">
    <property type="entry name" value="PROTEIN SEY1"/>
    <property type="match status" value="1"/>
</dbReference>
<keyword evidence="5 8" id="KW-1133">Transmembrane helix</keyword>
<keyword evidence="3 8" id="KW-0378">Hydrolase</keyword>
<dbReference type="GO" id="GO:0003924">
    <property type="term" value="F:GTPase activity"/>
    <property type="evidence" value="ECO:0007669"/>
    <property type="project" value="UniProtKB-UniRule"/>
</dbReference>
<dbReference type="InterPro" id="IPR027417">
    <property type="entry name" value="P-loop_NTPase"/>
</dbReference>
<feature type="transmembrane region" description="Helical" evidence="10">
    <location>
        <begin position="739"/>
        <end position="761"/>
    </location>
</feature>
<evidence type="ECO:0000313" key="12">
    <source>
        <dbReference type="EMBL" id="ODV91266.1"/>
    </source>
</evidence>
<evidence type="ECO:0000256" key="8">
    <source>
        <dbReference type="HAMAP-Rule" id="MF_03109"/>
    </source>
</evidence>
<evidence type="ECO:0000256" key="10">
    <source>
        <dbReference type="SAM" id="Phobius"/>
    </source>
</evidence>
<dbReference type="OrthoDB" id="1597724at2759"/>
<feature type="topological domain" description="Cytoplasmic" evidence="8">
    <location>
        <begin position="758"/>
        <end position="823"/>
    </location>
</feature>
<dbReference type="PANTHER" id="PTHR45923">
    <property type="entry name" value="PROTEIN SEY1"/>
    <property type="match status" value="1"/>
</dbReference>
<evidence type="ECO:0000313" key="13">
    <source>
        <dbReference type="Proteomes" id="UP000095023"/>
    </source>
</evidence>
<evidence type="ECO:0000256" key="5">
    <source>
        <dbReference type="ARBA" id="ARBA00022989"/>
    </source>
</evidence>
<evidence type="ECO:0000256" key="9">
    <source>
        <dbReference type="SAM" id="MobiDB-lite"/>
    </source>
</evidence>
<dbReference type="InterPro" id="IPR030386">
    <property type="entry name" value="G_GB1_RHD3_dom"/>
</dbReference>
<evidence type="ECO:0000256" key="2">
    <source>
        <dbReference type="ARBA" id="ARBA00022741"/>
    </source>
</evidence>
<evidence type="ECO:0000256" key="1">
    <source>
        <dbReference type="ARBA" id="ARBA00022692"/>
    </source>
</evidence>
<proteinExistence type="inferred from homology"/>
<dbReference type="CDD" id="cd01851">
    <property type="entry name" value="GBP"/>
    <property type="match status" value="1"/>
</dbReference>
<dbReference type="GO" id="GO:0032541">
    <property type="term" value="C:cortical endoplasmic reticulum"/>
    <property type="evidence" value="ECO:0007669"/>
    <property type="project" value="EnsemblFungi"/>
</dbReference>
<dbReference type="PROSITE" id="PS51715">
    <property type="entry name" value="G_GB1_RHD3"/>
    <property type="match status" value="1"/>
</dbReference>
<dbReference type="InterPro" id="IPR008803">
    <property type="entry name" value="RHD3/Sey1"/>
</dbReference>
<evidence type="ECO:0000256" key="7">
    <source>
        <dbReference type="ARBA" id="ARBA00023136"/>
    </source>
</evidence>
<dbReference type="GO" id="GO:0005789">
    <property type="term" value="C:endoplasmic reticulum membrane"/>
    <property type="evidence" value="ECO:0007669"/>
    <property type="project" value="UniProtKB-SubCell"/>
</dbReference>
<evidence type="ECO:0000256" key="6">
    <source>
        <dbReference type="ARBA" id="ARBA00023134"/>
    </source>
</evidence>
<dbReference type="HAMAP" id="MF_03109">
    <property type="entry name" value="Sey1"/>
    <property type="match status" value="1"/>
</dbReference>
<dbReference type="AlphaFoldDB" id="A0A1E4THN7"/>
<feature type="topological domain" description="Cytoplasmic" evidence="8">
    <location>
        <begin position="1"/>
        <end position="708"/>
    </location>
</feature>
<comment type="similarity">
    <text evidence="8">Belongs to the TRAFAC class dynamin-like GTPase superfamily. GB1/RHD3 GTPase family. RHD3 subfamily.</text>
</comment>
<protein>
    <recommendedName>
        <fullName evidence="11">GB1/RHD3-type G domain-containing protein</fullName>
    </recommendedName>
</protein>
<name>A0A1E4THN7_9ASCO</name>
<dbReference type="FunFam" id="3.40.50.300:FF:000727">
    <property type="entry name" value="Protein SEY1 homolog"/>
    <property type="match status" value="1"/>
</dbReference>
<keyword evidence="7 8" id="KW-0472">Membrane</keyword>
<feature type="region of interest" description="Disordered" evidence="9">
    <location>
        <begin position="803"/>
        <end position="823"/>
    </location>
</feature>
<evidence type="ECO:0000256" key="4">
    <source>
        <dbReference type="ARBA" id="ARBA00022824"/>
    </source>
</evidence>
<evidence type="ECO:0000256" key="3">
    <source>
        <dbReference type="ARBA" id="ARBA00022801"/>
    </source>
</evidence>
<evidence type="ECO:0000259" key="11">
    <source>
        <dbReference type="PROSITE" id="PS51715"/>
    </source>
</evidence>
<reference evidence="13" key="1">
    <citation type="submission" date="2016-02" db="EMBL/GenBank/DDBJ databases">
        <title>Comparative genomics of biotechnologically important yeasts.</title>
        <authorList>
            <consortium name="DOE Joint Genome Institute"/>
            <person name="Riley R."/>
            <person name="Haridas S."/>
            <person name="Wolfe K.H."/>
            <person name="Lopes M.R."/>
            <person name="Hittinger C.T."/>
            <person name="Goker M."/>
            <person name="Salamov A."/>
            <person name="Wisecaver J."/>
            <person name="Long T.M."/>
            <person name="Aerts A.L."/>
            <person name="Barry K."/>
            <person name="Choi C."/>
            <person name="Clum A."/>
            <person name="Coughlan A.Y."/>
            <person name="Deshpande S."/>
            <person name="Douglass A.P."/>
            <person name="Hanson S.J."/>
            <person name="Klenk H.-P."/>
            <person name="Labutti K."/>
            <person name="Lapidus A."/>
            <person name="Lindquist E."/>
            <person name="Lipzen A."/>
            <person name="Meier-Kolthoff J.P."/>
            <person name="Ohm R.A."/>
            <person name="Otillar R.P."/>
            <person name="Pangilinan J."/>
            <person name="Peng Y."/>
            <person name="Rokas A."/>
            <person name="Rosa C.A."/>
            <person name="Scheuner C."/>
            <person name="Sibirny A.A."/>
            <person name="Slot J.C."/>
            <person name="Stielow J.B."/>
            <person name="Sun H."/>
            <person name="Kurtzman C.P."/>
            <person name="Blackwell M."/>
            <person name="Jeffries T.W."/>
            <person name="Grigoriev I.V."/>
        </authorList>
    </citation>
    <scope>NUCLEOTIDE SEQUENCE [LARGE SCALE GENOMIC DNA]</scope>
    <source>
        <strain evidence="13">NRRL Y-17796</strain>
    </source>
</reference>
<dbReference type="Proteomes" id="UP000095023">
    <property type="component" value="Unassembled WGS sequence"/>
</dbReference>
<feature type="transmembrane region" description="Helical" evidence="10">
    <location>
        <begin position="711"/>
        <end position="733"/>
    </location>
</feature>
<dbReference type="EMBL" id="KV453842">
    <property type="protein sequence ID" value="ODV91266.1"/>
    <property type="molecule type" value="Genomic_DNA"/>
</dbReference>
<keyword evidence="4 8" id="KW-0256">Endoplasmic reticulum</keyword>
<keyword evidence="6 8" id="KW-0342">GTP-binding</keyword>
<keyword evidence="1 8" id="KW-0812">Transmembrane</keyword>
<dbReference type="Pfam" id="PF20428">
    <property type="entry name" value="Sey1_3HB"/>
    <property type="match status" value="1"/>
</dbReference>
<comment type="subcellular location">
    <subcellularLocation>
        <location evidence="8">Endoplasmic reticulum membrane</location>
        <topology evidence="8">Multi-pass membrane protein</topology>
    </subcellularLocation>
    <text evidence="8">Enriched in the cortical ER. Concentrated in punctae along the ER tubules.</text>
</comment>
<feature type="binding site" evidence="8">
    <location>
        <begin position="38"/>
        <end position="45"/>
    </location>
    <ligand>
        <name>GTP</name>
        <dbReference type="ChEBI" id="CHEBI:37565"/>
    </ligand>
</feature>
<comment type="caution">
    <text evidence="8">Lacks conserved residue(s) required for the propagation of feature annotation.</text>
</comment>